<dbReference type="Proteomes" id="UP000076863">
    <property type="component" value="Unassembled WGS sequence"/>
</dbReference>
<keyword evidence="3" id="KW-1185">Reference proteome</keyword>
<evidence type="ECO:0000313" key="2">
    <source>
        <dbReference type="EMBL" id="OAA38520.1"/>
    </source>
</evidence>
<protein>
    <submittedName>
        <fullName evidence="2">Uncharacterized protein</fullName>
    </submittedName>
</protein>
<sequence>MKASSAVVAVTASASAQTLTGPFSFVDESISAGPLSVPNAATPVFTQSSNMTSTSASTWVASPARRILEWTTILRKDASTSDLEPAAAAAATNQMMTTILTTILIGDVSVVRTVKKHGEPDLEEKLRSIFGDRRGGPSGSSTSTSSVHPEEHSTTDPAATLRIQEHLDVLRTMTKETRTTQGEKSCVTPNPAGTIRGQEILDILRTASLRTASLRTASLRTESMEGSMTTNAVATPTWDVESRPTVEHVEDVNSERVCG</sequence>
<name>A0A167A3P4_9HYPO</name>
<reference evidence="2 3" key="1">
    <citation type="journal article" date="2016" name="Genome Biol. Evol.">
        <title>Divergent and convergent evolution of fungal pathogenicity.</title>
        <authorList>
            <person name="Shang Y."/>
            <person name="Xiao G."/>
            <person name="Zheng P."/>
            <person name="Cen K."/>
            <person name="Zhan S."/>
            <person name="Wang C."/>
        </authorList>
    </citation>
    <scope>NUCLEOTIDE SEQUENCE [LARGE SCALE GENOMIC DNA]</scope>
    <source>
        <strain evidence="2 3">RCEF 3172</strain>
    </source>
</reference>
<dbReference type="AlphaFoldDB" id="A0A167A3P4"/>
<organism evidence="2 3">
    <name type="scientific">Beauveria brongniartii RCEF 3172</name>
    <dbReference type="NCBI Taxonomy" id="1081107"/>
    <lineage>
        <taxon>Eukaryota</taxon>
        <taxon>Fungi</taxon>
        <taxon>Dikarya</taxon>
        <taxon>Ascomycota</taxon>
        <taxon>Pezizomycotina</taxon>
        <taxon>Sordariomycetes</taxon>
        <taxon>Hypocreomycetidae</taxon>
        <taxon>Hypocreales</taxon>
        <taxon>Cordycipitaceae</taxon>
        <taxon>Beauveria</taxon>
        <taxon>Beauveria brongniartii</taxon>
    </lineage>
</organism>
<comment type="caution">
    <text evidence="2">The sequence shown here is derived from an EMBL/GenBank/DDBJ whole genome shotgun (WGS) entry which is preliminary data.</text>
</comment>
<gene>
    <name evidence="2" type="ORF">BBO_07158</name>
</gene>
<feature type="region of interest" description="Disordered" evidence="1">
    <location>
        <begin position="127"/>
        <end position="157"/>
    </location>
</feature>
<accession>A0A167A3P4</accession>
<proteinExistence type="predicted"/>
<dbReference type="EMBL" id="AZHA01000026">
    <property type="protein sequence ID" value="OAA38520.1"/>
    <property type="molecule type" value="Genomic_DNA"/>
</dbReference>
<evidence type="ECO:0000256" key="1">
    <source>
        <dbReference type="SAM" id="MobiDB-lite"/>
    </source>
</evidence>
<evidence type="ECO:0000313" key="3">
    <source>
        <dbReference type="Proteomes" id="UP000076863"/>
    </source>
</evidence>